<accession>A0A7S8E8Z7</accession>
<gene>
    <name evidence="2" type="ORF">G4Y79_22690</name>
</gene>
<proteinExistence type="predicted"/>
<name>A0A7S8E8Z7_9CHLR</name>
<dbReference type="EMBL" id="CP062983">
    <property type="protein sequence ID" value="QPC82459.1"/>
    <property type="molecule type" value="Genomic_DNA"/>
</dbReference>
<dbReference type="PANTHER" id="PTHR13379">
    <property type="entry name" value="UNCHARACTERIZED DUF1308"/>
    <property type="match status" value="1"/>
</dbReference>
<dbReference type="PANTHER" id="PTHR13379:SF0">
    <property type="entry name" value="UPF0415 PROTEIN C7ORF25"/>
    <property type="match status" value="1"/>
</dbReference>
<sequence length="101" mass="10770">MTSAAAAEFAEAVLKHAGVTEMAGAGIHIVRVQLIQNDPSSRVLQLPDPNLSRIADKIIFGTGDKLGIKTMTGDTTFVKHAKSNGVILDVYEHSPARFRGV</sequence>
<evidence type="ECO:0000259" key="1">
    <source>
        <dbReference type="Pfam" id="PF07000"/>
    </source>
</evidence>
<dbReference type="InterPro" id="IPR010733">
    <property type="entry name" value="DUF1308"/>
</dbReference>
<dbReference type="Proteomes" id="UP000594468">
    <property type="component" value="Chromosome"/>
</dbReference>
<keyword evidence="3" id="KW-1185">Reference proteome</keyword>
<dbReference type="Pfam" id="PF07000">
    <property type="entry name" value="DUF1308"/>
    <property type="match status" value="1"/>
</dbReference>
<evidence type="ECO:0000313" key="2">
    <source>
        <dbReference type="EMBL" id="QPC82459.1"/>
    </source>
</evidence>
<dbReference type="KEGG" id="pmet:G4Y79_22690"/>
<feature type="domain" description="DUF1308" evidence="1">
    <location>
        <begin position="2"/>
        <end position="95"/>
    </location>
</feature>
<organism evidence="2 3">
    <name type="scientific">Phototrophicus methaneseepsis</name>
    <dbReference type="NCBI Taxonomy" id="2710758"/>
    <lineage>
        <taxon>Bacteria</taxon>
        <taxon>Bacillati</taxon>
        <taxon>Chloroflexota</taxon>
        <taxon>Candidatus Thermofontia</taxon>
        <taxon>Phototrophicales</taxon>
        <taxon>Phototrophicaceae</taxon>
        <taxon>Phototrophicus</taxon>
    </lineage>
</organism>
<reference evidence="2 3" key="1">
    <citation type="submission" date="2020-02" db="EMBL/GenBank/DDBJ databases">
        <authorList>
            <person name="Zheng R.K."/>
            <person name="Sun C.M."/>
        </authorList>
    </citation>
    <scope>NUCLEOTIDE SEQUENCE [LARGE SCALE GENOMIC DNA]</scope>
    <source>
        <strain evidence="3">rifampicinis</strain>
    </source>
</reference>
<evidence type="ECO:0000313" key="3">
    <source>
        <dbReference type="Proteomes" id="UP000594468"/>
    </source>
</evidence>
<protein>
    <submittedName>
        <fullName evidence="2">DUF1308 domain-containing protein</fullName>
    </submittedName>
</protein>
<dbReference type="AlphaFoldDB" id="A0A7S8E8Z7"/>